<evidence type="ECO:0000313" key="2">
    <source>
        <dbReference type="EMBL" id="KAK9208353.1"/>
    </source>
</evidence>
<accession>A0AAP0MFX7</accession>
<feature type="region of interest" description="Disordered" evidence="1">
    <location>
        <begin position="1"/>
        <end position="21"/>
    </location>
</feature>
<dbReference type="EMBL" id="JBCGBO010000004">
    <property type="protein sequence ID" value="KAK9208353.1"/>
    <property type="molecule type" value="Genomic_DNA"/>
</dbReference>
<reference evidence="2 3" key="1">
    <citation type="submission" date="2024-05" db="EMBL/GenBank/DDBJ databases">
        <title>Haplotype-resolved chromosome-level genome assembly of Huyou (Citrus changshanensis).</title>
        <authorList>
            <person name="Miao C."/>
            <person name="Chen W."/>
            <person name="Wu Y."/>
            <person name="Wang L."/>
            <person name="Zhao S."/>
            <person name="Grierson D."/>
            <person name="Xu C."/>
            <person name="Chen K."/>
        </authorList>
    </citation>
    <scope>NUCLEOTIDE SEQUENCE [LARGE SCALE GENOMIC DNA]</scope>
    <source>
        <strain evidence="2">01-14</strain>
        <tissue evidence="2">Leaf</tissue>
    </source>
</reference>
<organism evidence="2 3">
    <name type="scientific">Citrus x changshan-huyou</name>
    <dbReference type="NCBI Taxonomy" id="2935761"/>
    <lineage>
        <taxon>Eukaryota</taxon>
        <taxon>Viridiplantae</taxon>
        <taxon>Streptophyta</taxon>
        <taxon>Embryophyta</taxon>
        <taxon>Tracheophyta</taxon>
        <taxon>Spermatophyta</taxon>
        <taxon>Magnoliopsida</taxon>
        <taxon>eudicotyledons</taxon>
        <taxon>Gunneridae</taxon>
        <taxon>Pentapetalae</taxon>
        <taxon>rosids</taxon>
        <taxon>malvids</taxon>
        <taxon>Sapindales</taxon>
        <taxon>Rutaceae</taxon>
        <taxon>Aurantioideae</taxon>
        <taxon>Citrus</taxon>
    </lineage>
</organism>
<feature type="compositionally biased region" description="Polar residues" evidence="1">
    <location>
        <begin position="1"/>
        <end position="20"/>
    </location>
</feature>
<evidence type="ECO:0000313" key="3">
    <source>
        <dbReference type="Proteomes" id="UP001428341"/>
    </source>
</evidence>
<comment type="caution">
    <text evidence="2">The sequence shown here is derived from an EMBL/GenBank/DDBJ whole genome shotgun (WGS) entry which is preliminary data.</text>
</comment>
<dbReference type="AlphaFoldDB" id="A0AAP0MFX7"/>
<protein>
    <submittedName>
        <fullName evidence="2">Uncharacterized protein</fullName>
    </submittedName>
</protein>
<name>A0AAP0MFX7_9ROSI</name>
<evidence type="ECO:0000256" key="1">
    <source>
        <dbReference type="SAM" id="MobiDB-lite"/>
    </source>
</evidence>
<dbReference type="Proteomes" id="UP001428341">
    <property type="component" value="Unassembled WGS sequence"/>
</dbReference>
<keyword evidence="3" id="KW-1185">Reference proteome</keyword>
<dbReference type="GO" id="GO:0009507">
    <property type="term" value="C:chloroplast"/>
    <property type="evidence" value="ECO:0007669"/>
    <property type="project" value="TreeGrafter"/>
</dbReference>
<gene>
    <name evidence="2" type="ORF">WN944_000707</name>
</gene>
<dbReference type="PANTHER" id="PTHR37713:SF1">
    <property type="entry name" value="OS05G0176600 PROTEIN"/>
    <property type="match status" value="1"/>
</dbReference>
<proteinExistence type="predicted"/>
<dbReference type="PANTHER" id="PTHR37713">
    <property type="entry name" value="OS05G0176600 PROTEIN"/>
    <property type="match status" value="1"/>
</dbReference>
<sequence>MASSSNSSQQEAVMRKQNNGPPYKFLVPLIYAPVLPLSKVIDSVDAVWVLMGAVNLVLLKNGQVIYQVQKKAGRNRAVYEPEELGSGRYLIFVI</sequence>